<organism evidence="2 3">
    <name type="scientific">Phenylobacterium conjunctum</name>
    <dbReference type="NCBI Taxonomy" id="1298959"/>
    <lineage>
        <taxon>Bacteria</taxon>
        <taxon>Pseudomonadati</taxon>
        <taxon>Pseudomonadota</taxon>
        <taxon>Alphaproteobacteria</taxon>
        <taxon>Caulobacterales</taxon>
        <taxon>Caulobacteraceae</taxon>
        <taxon>Phenylobacterium</taxon>
    </lineage>
</organism>
<name>A0ABW3SZW5_9CAUL</name>
<accession>A0ABW3SZW5</accession>
<dbReference type="InterPro" id="IPR050228">
    <property type="entry name" value="Carboxylesterase_BioH"/>
</dbReference>
<dbReference type="PRINTS" id="PR00111">
    <property type="entry name" value="ABHYDROLASE"/>
</dbReference>
<gene>
    <name evidence="2" type="ORF">ACFQ27_06565</name>
</gene>
<dbReference type="EMBL" id="JBHTLQ010000010">
    <property type="protein sequence ID" value="MFD1190238.1"/>
    <property type="molecule type" value="Genomic_DNA"/>
</dbReference>
<evidence type="ECO:0000313" key="3">
    <source>
        <dbReference type="Proteomes" id="UP001597216"/>
    </source>
</evidence>
<reference evidence="3" key="1">
    <citation type="journal article" date="2019" name="Int. J. Syst. Evol. Microbiol.">
        <title>The Global Catalogue of Microorganisms (GCM) 10K type strain sequencing project: providing services to taxonomists for standard genome sequencing and annotation.</title>
        <authorList>
            <consortium name="The Broad Institute Genomics Platform"/>
            <consortium name="The Broad Institute Genome Sequencing Center for Infectious Disease"/>
            <person name="Wu L."/>
            <person name="Ma J."/>
        </authorList>
    </citation>
    <scope>NUCLEOTIDE SEQUENCE [LARGE SCALE GENOMIC DNA]</scope>
    <source>
        <strain evidence="3">CCUG 55074</strain>
    </source>
</reference>
<dbReference type="Proteomes" id="UP001597216">
    <property type="component" value="Unassembled WGS sequence"/>
</dbReference>
<comment type="caution">
    <text evidence="2">The sequence shown here is derived from an EMBL/GenBank/DDBJ whole genome shotgun (WGS) entry which is preliminary data.</text>
</comment>
<keyword evidence="2" id="KW-0378">Hydrolase</keyword>
<feature type="domain" description="AB hydrolase-1" evidence="1">
    <location>
        <begin position="37"/>
        <end position="286"/>
    </location>
</feature>
<dbReference type="SUPFAM" id="SSF53474">
    <property type="entry name" value="alpha/beta-Hydrolases"/>
    <property type="match status" value="1"/>
</dbReference>
<keyword evidence="3" id="KW-1185">Reference proteome</keyword>
<dbReference type="PANTHER" id="PTHR43194:SF2">
    <property type="entry name" value="PEROXISOMAL MEMBRANE PROTEIN LPX1"/>
    <property type="match status" value="1"/>
</dbReference>
<evidence type="ECO:0000313" key="2">
    <source>
        <dbReference type="EMBL" id="MFD1190238.1"/>
    </source>
</evidence>
<dbReference type="InterPro" id="IPR000073">
    <property type="entry name" value="AB_hydrolase_1"/>
</dbReference>
<dbReference type="GO" id="GO:0016787">
    <property type="term" value="F:hydrolase activity"/>
    <property type="evidence" value="ECO:0007669"/>
    <property type="project" value="UniProtKB-KW"/>
</dbReference>
<dbReference type="Gene3D" id="3.40.50.1820">
    <property type="entry name" value="alpha/beta hydrolase"/>
    <property type="match status" value="1"/>
</dbReference>
<dbReference type="InterPro" id="IPR029058">
    <property type="entry name" value="AB_hydrolase_fold"/>
</dbReference>
<proteinExistence type="predicted"/>
<evidence type="ECO:0000259" key="1">
    <source>
        <dbReference type="Pfam" id="PF12697"/>
    </source>
</evidence>
<dbReference type="RefSeq" id="WP_377353045.1">
    <property type="nucleotide sequence ID" value="NZ_JBHTLQ010000010.1"/>
</dbReference>
<protein>
    <submittedName>
        <fullName evidence="2">Alpha/beta fold hydrolase</fullName>
    </submittedName>
</protein>
<dbReference type="Pfam" id="PF12697">
    <property type="entry name" value="Abhydrolase_6"/>
    <property type="match status" value="1"/>
</dbReference>
<sequence>MSELVELRLRDRRISLGARGGDILGYEFGPADRPVDLVFSHANGFNARTYRSILAPLGARWRVLMVDMRGHGRTELPDEVEGRDSWLDLRDDLLALIEAEGLSNVVLSGHSMGGCVSLLASAEAPAAVRSLVLFDPVIIPEDKGPPKPEVLNSPLAVGARNRRAVFASKVAVVEAYRGRGAFRAWSEDMLVDYVTDGFRDTDDGQVTLACKPAWEASNFTSHGQDPYDAFDRSVCPIHILRAEVGSTCRVDDQIDRLTQGGRIRIETVPGTSHFLPMERPELVREALEAAMRA</sequence>
<dbReference type="PANTHER" id="PTHR43194">
    <property type="entry name" value="HYDROLASE ALPHA/BETA FOLD FAMILY"/>
    <property type="match status" value="1"/>
</dbReference>